<feature type="coiled-coil region" evidence="1">
    <location>
        <begin position="389"/>
        <end position="416"/>
    </location>
</feature>
<name>A0A096PA13_OSTTA</name>
<evidence type="ECO:0000256" key="2">
    <source>
        <dbReference type="SAM" id="MobiDB-lite"/>
    </source>
</evidence>
<dbReference type="GeneID" id="9838388"/>
<accession>A0A096PA13</accession>
<comment type="caution">
    <text evidence="3">The sequence shown here is derived from an EMBL/GenBank/DDBJ whole genome shotgun (WGS) entry which is preliminary data.</text>
</comment>
<proteinExistence type="predicted"/>
<dbReference type="AlphaFoldDB" id="A0A096PA13"/>
<feature type="compositionally biased region" description="Basic and acidic residues" evidence="2">
    <location>
        <begin position="263"/>
        <end position="279"/>
    </location>
</feature>
<reference evidence="3 4" key="2">
    <citation type="journal article" date="2014" name="BMC Genomics">
        <title>An improved genome of the model marine alga Ostreococcus tauri unfolds by assessing Illumina de novo assemblies.</title>
        <authorList>
            <person name="Blanc-Mathieu R."/>
            <person name="Verhelst B."/>
            <person name="Derelle E."/>
            <person name="Rombauts S."/>
            <person name="Bouget F.Y."/>
            <person name="Carre I."/>
            <person name="Chateau A."/>
            <person name="Eyre-Walker A."/>
            <person name="Grimsley N."/>
            <person name="Moreau H."/>
            <person name="Piegu B."/>
            <person name="Rivals E."/>
            <person name="Schackwitz W."/>
            <person name="Van de Peer Y."/>
            <person name="Piganeau G."/>
        </authorList>
    </citation>
    <scope>NUCLEOTIDE SEQUENCE [LARGE SCALE GENOMIC DNA]</scope>
    <source>
        <strain evidence="4">OTTH 0595 / CCAP 157/2 / RCC745</strain>
    </source>
</reference>
<feature type="region of interest" description="Disordered" evidence="2">
    <location>
        <begin position="93"/>
        <end position="113"/>
    </location>
</feature>
<gene>
    <name evidence="3" type="ORF">OT_ostta18g01960</name>
</gene>
<reference evidence="4" key="1">
    <citation type="journal article" date="2006" name="Proc. Natl. Acad. Sci. U.S.A.">
        <title>Genome analysis of the smallest free-living eukaryote Ostreococcus tauri unveils many unique features.</title>
        <authorList>
            <person name="Derelle E."/>
            <person name="Ferraz C."/>
            <person name="Rombauts S."/>
            <person name="Rouze P."/>
            <person name="Worden A.Z."/>
            <person name="Robbens S."/>
            <person name="Partensky F."/>
            <person name="Degroeve S."/>
            <person name="Echeynie S."/>
            <person name="Cooke R."/>
            <person name="Saeys Y."/>
            <person name="Wuyts J."/>
            <person name="Jabbari K."/>
            <person name="Bowler C."/>
            <person name="Panaud O."/>
            <person name="Piegu B."/>
            <person name="Ball S.G."/>
            <person name="Ral J.-P."/>
            <person name="Bouget F.-Y."/>
            <person name="Piganeau G."/>
            <person name="De Baets B."/>
            <person name="Picard A."/>
            <person name="Delseny M."/>
            <person name="Demaille J."/>
            <person name="Van de Peer Y."/>
            <person name="Moreau H."/>
        </authorList>
    </citation>
    <scope>NUCLEOTIDE SEQUENCE [LARGE SCALE GENOMIC DNA]</scope>
    <source>
        <strain evidence="4">OTTH 0595 / CCAP 157/2 / RCC745</strain>
    </source>
</reference>
<dbReference type="RefSeq" id="XP_022840594.1">
    <property type="nucleotide sequence ID" value="XM_022983661.1"/>
</dbReference>
<feature type="compositionally biased region" description="Acidic residues" evidence="2">
    <location>
        <begin position="252"/>
        <end position="262"/>
    </location>
</feature>
<feature type="region of interest" description="Disordered" evidence="2">
    <location>
        <begin position="20"/>
        <end position="79"/>
    </location>
</feature>
<keyword evidence="4" id="KW-1185">Reference proteome</keyword>
<dbReference type="EMBL" id="CAID01000018">
    <property type="protein sequence ID" value="CEG00806.1"/>
    <property type="molecule type" value="Genomic_DNA"/>
</dbReference>
<dbReference type="KEGG" id="ota:OT_ostta18g01960"/>
<feature type="region of interest" description="Disordered" evidence="2">
    <location>
        <begin position="252"/>
        <end position="279"/>
    </location>
</feature>
<sequence>MSPDVADDDVEQRDARADALATKDGAEHGARAVSESMESQTRLDVDVDDAERTQNATDVEEAKKVGDEEARRALERAPDRERRLEAVVRDEEINAEDVLSDEAPPGLEDDEETADGDLEARAVAAAISGVRIDGRVTRTFGVLIPNTTTTAASNESQISIARRRAKASASLAWRTRLESLAPDESSDQVERTIDIRARTYEETTSKYINMSYFEKRVAPLMTHPDGRRNDTTARVARWIFGEQYIKRDGFVDEESDEEIETTGENKIEDDVEKQSDRPAESNSACGWCFGTTTPTKVVEKPVIEHADDVESESERRKPKPKKFDITVATQDLLHKQNECARLEASCLQIFADMKRTARDLQGTFSRTMMKTDPRAIELQSTIKMMEIDLKRMLFNRDALQVEISKLQKQIADDESMKAPEVVVVEKDEISELYVNDPFETFGGRNGAAPVVLFLALAPLYLWTHYEWTQTNRVTKLSLKQRSSEENPISSVYFYNPLMVPGACRLRLSASNVELFALLLAVQSLVSFKIWVASQSVYEHEDFLTTYQYMVITSFFSVARPCNNATIYSLRRSKRRARERFTQTLWKEDEYERVPIDSTKRLFAPNEFIGTSEAAFDVASVEDHEEFSSRRKIELDEDEAKDSLKIRIMTELREEGGRFDDAWRREEEFDEPSTSDSGGSGDADRRTNAFSEYIKSSLTGSEAVLEEGDPRYEELRKEYVLKARAERKAEQGQSGARSIFDVSGSLNSLLSRGEAQTDTARPSITQNLEEQQQSRLNIDEADSVLRAVSFMSAKHKKKAGGGKKYWPNGTAPADESKVARAVADDDDAEG</sequence>
<evidence type="ECO:0000313" key="3">
    <source>
        <dbReference type="EMBL" id="CEG00806.1"/>
    </source>
</evidence>
<feature type="region of interest" description="Disordered" evidence="2">
    <location>
        <begin position="749"/>
        <end position="775"/>
    </location>
</feature>
<feature type="region of interest" description="Disordered" evidence="2">
    <location>
        <begin position="794"/>
        <end position="829"/>
    </location>
</feature>
<dbReference type="Proteomes" id="UP000009170">
    <property type="component" value="Unassembled WGS sequence"/>
</dbReference>
<feature type="region of interest" description="Disordered" evidence="2">
    <location>
        <begin position="660"/>
        <end position="685"/>
    </location>
</feature>
<keyword evidence="1" id="KW-0175">Coiled coil</keyword>
<evidence type="ECO:0000256" key="1">
    <source>
        <dbReference type="SAM" id="Coils"/>
    </source>
</evidence>
<protein>
    <submittedName>
        <fullName evidence="3">Unnamed product</fullName>
    </submittedName>
</protein>
<feature type="compositionally biased region" description="Basic and acidic residues" evidence="2">
    <location>
        <begin position="60"/>
        <end position="79"/>
    </location>
</feature>
<organism evidence="3 4">
    <name type="scientific">Ostreococcus tauri</name>
    <name type="common">Marine green alga</name>
    <dbReference type="NCBI Taxonomy" id="70448"/>
    <lineage>
        <taxon>Eukaryota</taxon>
        <taxon>Viridiplantae</taxon>
        <taxon>Chlorophyta</taxon>
        <taxon>Mamiellophyceae</taxon>
        <taxon>Mamiellales</taxon>
        <taxon>Bathycoccaceae</taxon>
        <taxon>Ostreococcus</taxon>
    </lineage>
</organism>
<evidence type="ECO:0000313" key="4">
    <source>
        <dbReference type="Proteomes" id="UP000009170"/>
    </source>
</evidence>
<dbReference type="OrthoDB" id="10627827at2759"/>
<dbReference type="InParanoid" id="A0A096PA13"/>